<dbReference type="GeneID" id="55535837"/>
<evidence type="ECO:0000313" key="1">
    <source>
        <dbReference type="EMBL" id="AUT75847.1"/>
    </source>
</evidence>
<dbReference type="RefSeq" id="WP_103154133.1">
    <property type="nucleotide sequence ID" value="NZ_CP026108.1"/>
</dbReference>
<proteinExistence type="predicted"/>
<dbReference type="KEGG" id="phs:C2L64_47045"/>
<dbReference type="EMBL" id="CP026108">
    <property type="protein sequence ID" value="AUT75847.1"/>
    <property type="molecule type" value="Genomic_DNA"/>
</dbReference>
<dbReference type="Proteomes" id="UP000236649">
    <property type="component" value="Chromosome 4"/>
</dbReference>
<gene>
    <name evidence="1" type="ORF">C2L64_47045</name>
</gene>
<accession>A0AAN1MQM1</accession>
<sequence>MDIWSMARRTHLSSAVGAIQRSIVELAALLVAALLTGEAPAPTISAVTASYCTCVEMSSPQLRSFIQFASSRNRRRPDMIASPLPATELPSTAAGAQLGALPLITIKRAKKEQVEPGKTVVSLVAAPDRPPVAEHFCRISPIALN</sequence>
<name>A0AAN1MQM1_9BURK</name>
<dbReference type="AlphaFoldDB" id="A0AAN1MQM1"/>
<evidence type="ECO:0000313" key="2">
    <source>
        <dbReference type="Proteomes" id="UP000236649"/>
    </source>
</evidence>
<reference evidence="1 2" key="1">
    <citation type="submission" date="2018-01" db="EMBL/GenBank/DDBJ databases">
        <title>Species boundaries and ecological features among Paraburkholderia terrae DSMZ17804T, P. hospita DSMZ17164T and P. caribensis DSMZ13236T.</title>
        <authorList>
            <person name="Pratama A.A."/>
        </authorList>
    </citation>
    <scope>NUCLEOTIDE SEQUENCE [LARGE SCALE GENOMIC DNA]</scope>
    <source>
        <strain evidence="1 2">DSM 17164</strain>
    </source>
</reference>
<protein>
    <submittedName>
        <fullName evidence="1">Uncharacterized protein</fullName>
    </submittedName>
</protein>
<organism evidence="1 2">
    <name type="scientific">Paraburkholderia hospita</name>
    <dbReference type="NCBI Taxonomy" id="169430"/>
    <lineage>
        <taxon>Bacteria</taxon>
        <taxon>Pseudomonadati</taxon>
        <taxon>Pseudomonadota</taxon>
        <taxon>Betaproteobacteria</taxon>
        <taxon>Burkholderiales</taxon>
        <taxon>Burkholderiaceae</taxon>
        <taxon>Paraburkholderia</taxon>
    </lineage>
</organism>